<evidence type="ECO:0000313" key="1">
    <source>
        <dbReference type="EMBL" id="PQP03380.1"/>
    </source>
</evidence>
<sequence length="257" mass="29907">MPTLKNIVTVDWRSGKDKIYFIFKDTDTYSRFDIPDNKVSDGYPWPIKGNWGTLENHMKNLRFGFTTTGITLDRPMNSSDLDILWLFYYERTTPMVCAYNQDTDAVMQTRKVEDTKWKLLLPHFDRIVAGTWWQVSRPSLFRFIMNDGNSLYLDLDEDPNRDHGYIGGKLDDDLPPPVVTPVQSLRTEPITEATWPGLAPYKDRIITAVQNDRTFADSYYYIFLTDNQFLTYNIPENRLVSGPHVVDSQSWPGLLRN</sequence>
<dbReference type="EMBL" id="PUIN01000008">
    <property type="protein sequence ID" value="PQP03380.1"/>
    <property type="molecule type" value="Genomic_DNA"/>
</dbReference>
<gene>
    <name evidence="1" type="ORF">C5612_16295</name>
</gene>
<dbReference type="RefSeq" id="WP_105343389.1">
    <property type="nucleotide sequence ID" value="NZ_PUIN01000008.1"/>
</dbReference>
<dbReference type="Proteomes" id="UP000239687">
    <property type="component" value="Unassembled WGS sequence"/>
</dbReference>
<organism evidence="1 2">
    <name type="scientific">Pseudomonas frederiksbergensis</name>
    <dbReference type="NCBI Taxonomy" id="104087"/>
    <lineage>
        <taxon>Bacteria</taxon>
        <taxon>Pseudomonadati</taxon>
        <taxon>Pseudomonadota</taxon>
        <taxon>Gammaproteobacteria</taxon>
        <taxon>Pseudomonadales</taxon>
        <taxon>Pseudomonadaceae</taxon>
        <taxon>Pseudomonas</taxon>
    </lineage>
</organism>
<protein>
    <submittedName>
        <fullName evidence="1">Uncharacterized protein</fullName>
    </submittedName>
</protein>
<accession>A0A2S8HLH5</accession>
<dbReference type="AlphaFoldDB" id="A0A2S8HLH5"/>
<proteinExistence type="predicted"/>
<comment type="caution">
    <text evidence="1">The sequence shown here is derived from an EMBL/GenBank/DDBJ whole genome shotgun (WGS) entry which is preliminary data.</text>
</comment>
<name>A0A2S8HLH5_9PSED</name>
<reference evidence="1 2" key="1">
    <citation type="submission" date="2018-02" db="EMBL/GenBank/DDBJ databases">
        <title>Draft genome sequencing of Pseudomonas frederiksbergensis 11-D3.</title>
        <authorList>
            <person name="Zheng B.-X."/>
        </authorList>
    </citation>
    <scope>NUCLEOTIDE SEQUENCE [LARGE SCALE GENOMIC DNA]</scope>
    <source>
        <strain evidence="1 2">11-D3</strain>
    </source>
</reference>
<evidence type="ECO:0000313" key="2">
    <source>
        <dbReference type="Proteomes" id="UP000239687"/>
    </source>
</evidence>